<dbReference type="Proteomes" id="UP001597368">
    <property type="component" value="Unassembled WGS sequence"/>
</dbReference>
<accession>A0ABW4TCR6</accession>
<evidence type="ECO:0000313" key="3">
    <source>
        <dbReference type="Proteomes" id="UP001597368"/>
    </source>
</evidence>
<name>A0ABW4TCR6_9ACTN</name>
<keyword evidence="3" id="KW-1185">Reference proteome</keyword>
<organism evidence="2 3">
    <name type="scientific">Nonomuraea mangrovi</name>
    <dbReference type="NCBI Taxonomy" id="2316207"/>
    <lineage>
        <taxon>Bacteria</taxon>
        <taxon>Bacillati</taxon>
        <taxon>Actinomycetota</taxon>
        <taxon>Actinomycetes</taxon>
        <taxon>Streptosporangiales</taxon>
        <taxon>Streptosporangiaceae</taxon>
        <taxon>Nonomuraea</taxon>
    </lineage>
</organism>
<comment type="caution">
    <text evidence="2">The sequence shown here is derived from an EMBL/GenBank/DDBJ whole genome shotgun (WGS) entry which is preliminary data.</text>
</comment>
<protein>
    <submittedName>
        <fullName evidence="2">Uncharacterized protein</fullName>
    </submittedName>
</protein>
<reference evidence="3" key="1">
    <citation type="journal article" date="2019" name="Int. J. Syst. Evol. Microbiol.">
        <title>The Global Catalogue of Microorganisms (GCM) 10K type strain sequencing project: providing services to taxonomists for standard genome sequencing and annotation.</title>
        <authorList>
            <consortium name="The Broad Institute Genomics Platform"/>
            <consortium name="The Broad Institute Genome Sequencing Center for Infectious Disease"/>
            <person name="Wu L."/>
            <person name="Ma J."/>
        </authorList>
    </citation>
    <scope>NUCLEOTIDE SEQUENCE [LARGE SCALE GENOMIC DNA]</scope>
    <source>
        <strain evidence="3">ICMP 6774ER</strain>
    </source>
</reference>
<sequence length="73" mass="7531">MGSGGSCQSPPGVPRLDHHARAPHLPGDGRSDGQWHLYGPDGEIDIDGFGLFGHIRAADQTDAQQAAAAAVTD</sequence>
<proteinExistence type="predicted"/>
<dbReference type="EMBL" id="JBHUFV010000073">
    <property type="protein sequence ID" value="MFD1938740.1"/>
    <property type="molecule type" value="Genomic_DNA"/>
</dbReference>
<gene>
    <name evidence="2" type="ORF">ACFSKW_45490</name>
</gene>
<evidence type="ECO:0000256" key="1">
    <source>
        <dbReference type="SAM" id="MobiDB-lite"/>
    </source>
</evidence>
<feature type="region of interest" description="Disordered" evidence="1">
    <location>
        <begin position="1"/>
        <end position="40"/>
    </location>
</feature>
<evidence type="ECO:0000313" key="2">
    <source>
        <dbReference type="EMBL" id="MFD1938740.1"/>
    </source>
</evidence>
<dbReference type="RefSeq" id="WP_379580834.1">
    <property type="nucleotide sequence ID" value="NZ_JBHUFV010000073.1"/>
</dbReference>